<dbReference type="PROSITE" id="PS51257">
    <property type="entry name" value="PROKAR_LIPOPROTEIN"/>
    <property type="match status" value="1"/>
</dbReference>
<evidence type="ECO:0000256" key="2">
    <source>
        <dbReference type="ARBA" id="ARBA00022448"/>
    </source>
</evidence>
<sequence length="318" mass="34583">MKKNWQRIGFASTLTLALVAAGCGTDDAEEQDTADENGDTEASEDEDDADTAGTNYGEELDYTITGIDAGAGVVAAAERAIEDYDLEDWNVQTSSGAAMTQELTSAIENEEPIIVTGWTPHWKFEAFDLKILDDPENSFGEAESIHTIVREGLSSDMPEAHEMLDNFAWTAEDMDAVMLEIHEGTDEVEAAQNWIDENQDVVDGWTEGIPEVDGDEILLAYVAWDTEIASTNVVALVLESLGYDVSMSSMEANIMFTAVANGDADAMVAAWLPGTHEDYHAQMEDQYEDLGPNLDGEAALGLTVPAYMDIDSIEDLKE</sequence>
<keyword evidence="4" id="KW-0472">Membrane</keyword>
<dbReference type="Pfam" id="PF04069">
    <property type="entry name" value="OpuAC"/>
    <property type="match status" value="2"/>
</dbReference>
<feature type="domain" description="ABC-type glycine betaine transport system substrate-binding" evidence="6">
    <location>
        <begin position="55"/>
        <end position="197"/>
    </location>
</feature>
<keyword evidence="8" id="KW-1185">Reference proteome</keyword>
<dbReference type="Gene3D" id="3.10.105.10">
    <property type="entry name" value="Dipeptide-binding Protein, Domain 3"/>
    <property type="match status" value="1"/>
</dbReference>
<protein>
    <submittedName>
        <fullName evidence="7">Glycine betaine/proline transport system substrate-binding protein</fullName>
    </submittedName>
</protein>
<accession>A0ABS2PCC7</accession>
<feature type="compositionally biased region" description="Acidic residues" evidence="5">
    <location>
        <begin position="26"/>
        <end position="50"/>
    </location>
</feature>
<evidence type="ECO:0000256" key="1">
    <source>
        <dbReference type="ARBA" id="ARBA00004236"/>
    </source>
</evidence>
<comment type="subcellular location">
    <subcellularLocation>
        <location evidence="1">Cell membrane</location>
    </subcellularLocation>
</comment>
<name>A0ABS2PCC7_9BACL</name>
<feature type="region of interest" description="Disordered" evidence="5">
    <location>
        <begin position="25"/>
        <end position="55"/>
    </location>
</feature>
<evidence type="ECO:0000313" key="7">
    <source>
        <dbReference type="EMBL" id="MBM7632710.1"/>
    </source>
</evidence>
<feature type="domain" description="ABC-type glycine betaine transport system substrate-binding" evidence="6">
    <location>
        <begin position="216"/>
        <end position="317"/>
    </location>
</feature>
<dbReference type="EMBL" id="JAFBEC010000004">
    <property type="protein sequence ID" value="MBM7632710.1"/>
    <property type="molecule type" value="Genomic_DNA"/>
</dbReference>
<keyword evidence="2" id="KW-0813">Transport</keyword>
<dbReference type="PANTHER" id="PTHR47737:SF1">
    <property type="entry name" value="GLYCINE BETAINE_PROLINE BETAINE TRANSPORT SYSTEM PERMEASE PROTEIN PROW"/>
    <property type="match status" value="1"/>
</dbReference>
<keyword evidence="3" id="KW-1003">Cell membrane</keyword>
<dbReference type="RefSeq" id="WP_204697063.1">
    <property type="nucleotide sequence ID" value="NZ_JAFBEC010000004.1"/>
</dbReference>
<evidence type="ECO:0000313" key="8">
    <source>
        <dbReference type="Proteomes" id="UP000741863"/>
    </source>
</evidence>
<dbReference type="SUPFAM" id="SSF53850">
    <property type="entry name" value="Periplasmic binding protein-like II"/>
    <property type="match status" value="2"/>
</dbReference>
<dbReference type="Gene3D" id="3.40.190.100">
    <property type="entry name" value="Glycine betaine-binding periplasmic protein, domain 2"/>
    <property type="match status" value="1"/>
</dbReference>
<proteinExistence type="predicted"/>
<dbReference type="Proteomes" id="UP000741863">
    <property type="component" value="Unassembled WGS sequence"/>
</dbReference>
<gene>
    <name evidence="7" type="ORF">JOD17_001804</name>
</gene>
<evidence type="ECO:0000256" key="4">
    <source>
        <dbReference type="ARBA" id="ARBA00023136"/>
    </source>
</evidence>
<reference evidence="7 8" key="1">
    <citation type="submission" date="2021-01" db="EMBL/GenBank/DDBJ databases">
        <title>Genomic Encyclopedia of Type Strains, Phase IV (KMG-IV): sequencing the most valuable type-strain genomes for metagenomic binning, comparative biology and taxonomic classification.</title>
        <authorList>
            <person name="Goeker M."/>
        </authorList>
    </citation>
    <scope>NUCLEOTIDE SEQUENCE [LARGE SCALE GENOMIC DNA]</scope>
    <source>
        <strain evidence="7 8">DSM 25540</strain>
    </source>
</reference>
<dbReference type="PANTHER" id="PTHR47737">
    <property type="entry name" value="GLYCINE BETAINE/PROLINE BETAINE TRANSPORT SYSTEM PERMEASE PROTEIN PROW"/>
    <property type="match status" value="1"/>
</dbReference>
<evidence type="ECO:0000256" key="5">
    <source>
        <dbReference type="SAM" id="MobiDB-lite"/>
    </source>
</evidence>
<evidence type="ECO:0000256" key="3">
    <source>
        <dbReference type="ARBA" id="ARBA00022475"/>
    </source>
</evidence>
<comment type="caution">
    <text evidence="7">The sequence shown here is derived from an EMBL/GenBank/DDBJ whole genome shotgun (WGS) entry which is preliminary data.</text>
</comment>
<evidence type="ECO:0000259" key="6">
    <source>
        <dbReference type="Pfam" id="PF04069"/>
    </source>
</evidence>
<organism evidence="7 8">
    <name type="scientific">Geomicrobium sediminis</name>
    <dbReference type="NCBI Taxonomy" id="1347788"/>
    <lineage>
        <taxon>Bacteria</taxon>
        <taxon>Bacillati</taxon>
        <taxon>Bacillota</taxon>
        <taxon>Bacilli</taxon>
        <taxon>Bacillales</taxon>
        <taxon>Geomicrobium</taxon>
    </lineage>
</organism>
<dbReference type="InterPro" id="IPR007210">
    <property type="entry name" value="ABC_Gly_betaine_transp_sub-bd"/>
</dbReference>